<proteinExistence type="predicted"/>
<dbReference type="GO" id="GO:0005737">
    <property type="term" value="C:cytoplasm"/>
    <property type="evidence" value="ECO:0007669"/>
    <property type="project" value="UniProtKB-SubCell"/>
</dbReference>
<reference evidence="9" key="2">
    <citation type="journal article" date="2021" name="BMC Microbiol.">
        <title>The diversity among the species Tetragenococcus halophilus including new isolates from a lupine seed fermentation.</title>
        <authorList>
            <person name="Link T."/>
            <person name="Vogel R.F."/>
            <person name="Ehrmann M.A."/>
        </authorList>
    </citation>
    <scope>NUCLEOTIDE SEQUENCE</scope>
    <source>
        <strain evidence="9">TMW 2.2257</strain>
    </source>
</reference>
<evidence type="ECO:0000313" key="9">
    <source>
        <dbReference type="EMBL" id="MCO8297056.1"/>
    </source>
</evidence>
<keyword evidence="6" id="KW-0598">Phosphotransferase system</keyword>
<keyword evidence="2" id="KW-0813">Transport</keyword>
<evidence type="ECO:0000256" key="6">
    <source>
        <dbReference type="ARBA" id="ARBA00022683"/>
    </source>
</evidence>
<dbReference type="GO" id="GO:0016020">
    <property type="term" value="C:membrane"/>
    <property type="evidence" value="ECO:0007669"/>
    <property type="project" value="InterPro"/>
</dbReference>
<comment type="caution">
    <text evidence="9">The sequence shown here is derived from an EMBL/GenBank/DDBJ whole genome shotgun (WGS) entry which is preliminary data.</text>
</comment>
<dbReference type="InterPro" id="IPR051471">
    <property type="entry name" value="Bacterial_PTS_sugar_comp"/>
</dbReference>
<protein>
    <submittedName>
        <fullName evidence="9">PTS sugar transporter subunit IIA</fullName>
    </submittedName>
</protein>
<comment type="subcellular location">
    <subcellularLocation>
        <location evidence="1">Cytoplasm</location>
    </subcellularLocation>
</comment>
<dbReference type="SUPFAM" id="SSF53062">
    <property type="entry name" value="PTS system fructose IIA component-like"/>
    <property type="match status" value="1"/>
</dbReference>
<dbReference type="InterPro" id="IPR004701">
    <property type="entry name" value="PTS_EIIA_man-typ"/>
</dbReference>
<dbReference type="RefSeq" id="WP_212880509.1">
    <property type="nucleotide sequence ID" value="NZ_BLRO02000034.1"/>
</dbReference>
<dbReference type="PANTHER" id="PTHR33799:SF1">
    <property type="entry name" value="PTS SYSTEM MANNOSE-SPECIFIC EIIAB COMPONENT-RELATED"/>
    <property type="match status" value="1"/>
</dbReference>
<keyword evidence="7" id="KW-0418">Kinase</keyword>
<dbReference type="PROSITE" id="PS51096">
    <property type="entry name" value="PTS_EIIA_TYPE_4"/>
    <property type="match status" value="1"/>
</dbReference>
<evidence type="ECO:0000256" key="7">
    <source>
        <dbReference type="ARBA" id="ARBA00022777"/>
    </source>
</evidence>
<evidence type="ECO:0000313" key="10">
    <source>
        <dbReference type="Proteomes" id="UP001057280"/>
    </source>
</evidence>
<keyword evidence="5" id="KW-0808">Transferase</keyword>
<name>A0AB35HLA2_TETHA</name>
<keyword evidence="4 9" id="KW-0762">Sugar transport</keyword>
<sequence length="141" mass="15953">MIGIIIATHGDFSKGILNAAETIMGKQDNCEILTLFHETSVEDFADEMTEKVNNAFEESESVMVFTDLFSATPYNQAVLNGRNRNKEQYRVICGVNLPMLIEAFNQRMLQEDISTITEKAIEAGENGIDEFFNLMKEMDKE</sequence>
<dbReference type="EMBL" id="JACACB010000002">
    <property type="protein sequence ID" value="MCO8297056.1"/>
    <property type="molecule type" value="Genomic_DNA"/>
</dbReference>
<evidence type="ECO:0000256" key="3">
    <source>
        <dbReference type="ARBA" id="ARBA00022490"/>
    </source>
</evidence>
<dbReference type="Pfam" id="PF03610">
    <property type="entry name" value="EIIA-man"/>
    <property type="match status" value="1"/>
</dbReference>
<accession>A0AB35HLA2</accession>
<evidence type="ECO:0000256" key="4">
    <source>
        <dbReference type="ARBA" id="ARBA00022597"/>
    </source>
</evidence>
<evidence type="ECO:0000256" key="5">
    <source>
        <dbReference type="ARBA" id="ARBA00022679"/>
    </source>
</evidence>
<dbReference type="Proteomes" id="UP001057280">
    <property type="component" value="Unassembled WGS sequence"/>
</dbReference>
<dbReference type="GO" id="GO:0016301">
    <property type="term" value="F:kinase activity"/>
    <property type="evidence" value="ECO:0007669"/>
    <property type="project" value="UniProtKB-KW"/>
</dbReference>
<dbReference type="InterPro" id="IPR036662">
    <property type="entry name" value="PTS_EIIA_man-typ_sf"/>
</dbReference>
<gene>
    <name evidence="9" type="ORF">HXW75_01000</name>
</gene>
<reference evidence="9" key="1">
    <citation type="submission" date="2020-06" db="EMBL/GenBank/DDBJ databases">
        <authorList>
            <person name="Link T."/>
            <person name="Ehrmann M."/>
        </authorList>
    </citation>
    <scope>NUCLEOTIDE SEQUENCE</scope>
    <source>
        <strain evidence="9">TMW 2.2257</strain>
    </source>
</reference>
<dbReference type="InterPro" id="IPR033887">
    <property type="entry name" value="PTS_IIA_man"/>
</dbReference>
<evidence type="ECO:0000259" key="8">
    <source>
        <dbReference type="PROSITE" id="PS51096"/>
    </source>
</evidence>
<evidence type="ECO:0000256" key="1">
    <source>
        <dbReference type="ARBA" id="ARBA00004496"/>
    </source>
</evidence>
<dbReference type="CDD" id="cd00006">
    <property type="entry name" value="PTS_IIA_man"/>
    <property type="match status" value="1"/>
</dbReference>
<organism evidence="9 10">
    <name type="scientific">Tetragenococcus halophilus</name>
    <name type="common">Pediococcus halophilus</name>
    <dbReference type="NCBI Taxonomy" id="51669"/>
    <lineage>
        <taxon>Bacteria</taxon>
        <taxon>Bacillati</taxon>
        <taxon>Bacillota</taxon>
        <taxon>Bacilli</taxon>
        <taxon>Lactobacillales</taxon>
        <taxon>Enterococcaceae</taxon>
        <taxon>Tetragenococcus</taxon>
    </lineage>
</organism>
<dbReference type="PANTHER" id="PTHR33799">
    <property type="entry name" value="PTS PERMEASE-RELATED-RELATED"/>
    <property type="match status" value="1"/>
</dbReference>
<dbReference type="Gene3D" id="3.40.50.510">
    <property type="entry name" value="Phosphotransferase system, mannose-type IIA component"/>
    <property type="match status" value="1"/>
</dbReference>
<dbReference type="GO" id="GO:0009401">
    <property type="term" value="P:phosphoenolpyruvate-dependent sugar phosphotransferase system"/>
    <property type="evidence" value="ECO:0007669"/>
    <property type="project" value="UniProtKB-KW"/>
</dbReference>
<keyword evidence="3" id="KW-0963">Cytoplasm</keyword>
<feature type="domain" description="PTS EIIA type-4" evidence="8">
    <location>
        <begin position="1"/>
        <end position="128"/>
    </location>
</feature>
<dbReference type="AlphaFoldDB" id="A0AB35HLA2"/>
<evidence type="ECO:0000256" key="2">
    <source>
        <dbReference type="ARBA" id="ARBA00022448"/>
    </source>
</evidence>